<dbReference type="EMBL" id="UZAD01009411">
    <property type="protein sequence ID" value="VDN88953.1"/>
    <property type="molecule type" value="Genomic_DNA"/>
</dbReference>
<proteinExistence type="predicted"/>
<dbReference type="AlphaFoldDB" id="A0A0N4THW7"/>
<name>A0A0N4THW7_BRUPA</name>
<dbReference type="WBParaSite" id="BPAG_0000780601-mRNA-1">
    <property type="protein sequence ID" value="BPAG_0000780601-mRNA-1"/>
    <property type="gene ID" value="BPAG_0000780601"/>
</dbReference>
<gene>
    <name evidence="1" type="ORF">BPAG_LOCUS7767</name>
</gene>
<evidence type="ECO:0000313" key="3">
    <source>
        <dbReference type="WBParaSite" id="BPAG_0000780601-mRNA-1"/>
    </source>
</evidence>
<reference evidence="3" key="1">
    <citation type="submission" date="2017-02" db="UniProtKB">
        <authorList>
            <consortium name="WormBaseParasite"/>
        </authorList>
    </citation>
    <scope>IDENTIFICATION</scope>
</reference>
<sequence>MLHIEVHKLVLHLVHWLQILVGRSEIREIIYFSSHFMLILILCKKKKSKRKKEICIIF</sequence>
<organism evidence="3">
    <name type="scientific">Brugia pahangi</name>
    <name type="common">Filarial nematode worm</name>
    <dbReference type="NCBI Taxonomy" id="6280"/>
    <lineage>
        <taxon>Eukaryota</taxon>
        <taxon>Metazoa</taxon>
        <taxon>Ecdysozoa</taxon>
        <taxon>Nematoda</taxon>
        <taxon>Chromadorea</taxon>
        <taxon>Rhabditida</taxon>
        <taxon>Spirurina</taxon>
        <taxon>Spiruromorpha</taxon>
        <taxon>Filarioidea</taxon>
        <taxon>Onchocercidae</taxon>
        <taxon>Brugia</taxon>
    </lineage>
</organism>
<evidence type="ECO:0000313" key="1">
    <source>
        <dbReference type="EMBL" id="VDN88953.1"/>
    </source>
</evidence>
<evidence type="ECO:0000313" key="2">
    <source>
        <dbReference type="Proteomes" id="UP000278627"/>
    </source>
</evidence>
<reference evidence="1 2" key="2">
    <citation type="submission" date="2018-11" db="EMBL/GenBank/DDBJ databases">
        <authorList>
            <consortium name="Pathogen Informatics"/>
        </authorList>
    </citation>
    <scope>NUCLEOTIDE SEQUENCE [LARGE SCALE GENOMIC DNA]</scope>
</reference>
<accession>A0A0N4THW7</accession>
<protein>
    <submittedName>
        <fullName evidence="1 3">Uncharacterized protein</fullName>
    </submittedName>
</protein>
<keyword evidence="2" id="KW-1185">Reference proteome</keyword>
<dbReference type="Proteomes" id="UP000278627">
    <property type="component" value="Unassembled WGS sequence"/>
</dbReference>